<name>A0A9W6LMQ9_9FUSO</name>
<evidence type="ECO:0000313" key="2">
    <source>
        <dbReference type="EMBL" id="GLI56074.1"/>
    </source>
</evidence>
<feature type="chain" id="PRO_5040962321" description="Porin" evidence="1">
    <location>
        <begin position="22"/>
        <end position="321"/>
    </location>
</feature>
<proteinExistence type="predicted"/>
<dbReference type="EMBL" id="BSDY01000006">
    <property type="protein sequence ID" value="GLI56074.1"/>
    <property type="molecule type" value="Genomic_DNA"/>
</dbReference>
<feature type="signal peptide" evidence="1">
    <location>
        <begin position="1"/>
        <end position="21"/>
    </location>
</feature>
<evidence type="ECO:0000256" key="1">
    <source>
        <dbReference type="SAM" id="SignalP"/>
    </source>
</evidence>
<evidence type="ECO:0008006" key="4">
    <source>
        <dbReference type="Google" id="ProtNLM"/>
    </source>
</evidence>
<dbReference type="Proteomes" id="UP001144471">
    <property type="component" value="Unassembled WGS sequence"/>
</dbReference>
<protein>
    <recommendedName>
        <fullName evidence="4">Porin</fullName>
    </recommendedName>
</protein>
<reference evidence="2" key="1">
    <citation type="submission" date="2022-12" db="EMBL/GenBank/DDBJ databases">
        <title>Reference genome sequencing for broad-spectrum identification of bacterial and archaeal isolates by mass spectrometry.</title>
        <authorList>
            <person name="Sekiguchi Y."/>
            <person name="Tourlousse D.M."/>
        </authorList>
    </citation>
    <scope>NUCLEOTIDE SEQUENCE</scope>
    <source>
        <strain evidence="2">10succ1</strain>
    </source>
</reference>
<dbReference type="AlphaFoldDB" id="A0A9W6LMQ9"/>
<keyword evidence="3" id="KW-1185">Reference proteome</keyword>
<gene>
    <name evidence="2" type="ORF">PM10SUCC1_15880</name>
</gene>
<organism evidence="2 3">
    <name type="scientific">Propionigenium maris DSM 9537</name>
    <dbReference type="NCBI Taxonomy" id="1123000"/>
    <lineage>
        <taxon>Bacteria</taxon>
        <taxon>Fusobacteriati</taxon>
        <taxon>Fusobacteriota</taxon>
        <taxon>Fusobacteriia</taxon>
        <taxon>Fusobacteriales</taxon>
        <taxon>Fusobacteriaceae</taxon>
        <taxon>Propionigenium</taxon>
    </lineage>
</organism>
<sequence length="321" mass="37835">MMKRLLIALGALTLVSSAAVAAEEFKPTGSVKQEIKWYGDKEEVDSQYIRFTLAEGGVRFTENFYVDYRVRDYIRYHSDEGSNTKDLRTRLYYDHGYLGDTKIDVRQRFEVRDSQDKNRFTYTPEFDFAEYFDFADTFKLRPSFRYQDDNNANESYKHVGADFLYYKEFATGNHDLGVEFNVYTRFYEQDFVSDNSKGTAEADAKTEDSNFATDVEFYIYYTYSLGQYNGIDYAFYYEFGLDPYTFYDRKVDTVEDKVVTESYDSEWTVYNDFELQASYKVNDSTSIYGAIAVEHANNEGRDQASDFKWQPYAYVGWRTKF</sequence>
<keyword evidence="1" id="KW-0732">Signal</keyword>
<accession>A0A9W6LMQ9</accession>
<comment type="caution">
    <text evidence="2">The sequence shown here is derived from an EMBL/GenBank/DDBJ whole genome shotgun (WGS) entry which is preliminary data.</text>
</comment>
<evidence type="ECO:0000313" key="3">
    <source>
        <dbReference type="Proteomes" id="UP001144471"/>
    </source>
</evidence>